<evidence type="ECO:0000313" key="2">
    <source>
        <dbReference type="Proteomes" id="UP000054047"/>
    </source>
</evidence>
<reference evidence="1 2" key="1">
    <citation type="submission" date="2013-12" db="EMBL/GenBank/DDBJ databases">
        <title>Draft genome of the parsitic nematode Ancylostoma duodenale.</title>
        <authorList>
            <person name="Mitreva M."/>
        </authorList>
    </citation>
    <scope>NUCLEOTIDE SEQUENCE [LARGE SCALE GENOMIC DNA]</scope>
    <source>
        <strain evidence="1 2">Zhejiang</strain>
    </source>
</reference>
<accession>A0A0C2FAU6</accession>
<dbReference type="OrthoDB" id="413649at2759"/>
<evidence type="ECO:0000313" key="1">
    <source>
        <dbReference type="EMBL" id="KIH42196.1"/>
    </source>
</evidence>
<dbReference type="Proteomes" id="UP000054047">
    <property type="component" value="Unassembled WGS sequence"/>
</dbReference>
<proteinExistence type="predicted"/>
<dbReference type="EMBL" id="KN796056">
    <property type="protein sequence ID" value="KIH42196.1"/>
    <property type="molecule type" value="Genomic_DNA"/>
</dbReference>
<protein>
    <submittedName>
        <fullName evidence="1">Uncharacterized protein</fullName>
    </submittedName>
</protein>
<sequence>MQIIIISLKEEFYNKADALIGIYPEPAACSTSGVLAFDLTPYKQTGLNESSTSIMESTVVNP</sequence>
<name>A0A0C2FAU6_9BILA</name>
<keyword evidence="2" id="KW-1185">Reference proteome</keyword>
<gene>
    <name evidence="1" type="ORF">ANCDUO_27821</name>
</gene>
<dbReference type="AlphaFoldDB" id="A0A0C2FAU6"/>
<organism evidence="1 2">
    <name type="scientific">Ancylostoma duodenale</name>
    <dbReference type="NCBI Taxonomy" id="51022"/>
    <lineage>
        <taxon>Eukaryota</taxon>
        <taxon>Metazoa</taxon>
        <taxon>Ecdysozoa</taxon>
        <taxon>Nematoda</taxon>
        <taxon>Chromadorea</taxon>
        <taxon>Rhabditida</taxon>
        <taxon>Rhabditina</taxon>
        <taxon>Rhabditomorpha</taxon>
        <taxon>Strongyloidea</taxon>
        <taxon>Ancylostomatidae</taxon>
        <taxon>Ancylostomatinae</taxon>
        <taxon>Ancylostoma</taxon>
    </lineage>
</organism>